<feature type="non-terminal residue" evidence="2">
    <location>
        <position position="443"/>
    </location>
</feature>
<dbReference type="AlphaFoldDB" id="A0A4P9XY56"/>
<dbReference type="EMBL" id="KZ989052">
    <property type="protein sequence ID" value="RKP11274.1"/>
    <property type="molecule type" value="Genomic_DNA"/>
</dbReference>
<accession>A0A4P9XY56</accession>
<feature type="compositionally biased region" description="Low complexity" evidence="1">
    <location>
        <begin position="1"/>
        <end position="23"/>
    </location>
</feature>
<feature type="region of interest" description="Disordered" evidence="1">
    <location>
        <begin position="1"/>
        <end position="36"/>
    </location>
</feature>
<feature type="compositionally biased region" description="Low complexity" evidence="1">
    <location>
        <begin position="242"/>
        <end position="263"/>
    </location>
</feature>
<reference evidence="3" key="1">
    <citation type="journal article" date="2018" name="Nat. Microbiol.">
        <title>Leveraging single-cell genomics to expand the fungal tree of life.</title>
        <authorList>
            <person name="Ahrendt S.R."/>
            <person name="Quandt C.A."/>
            <person name="Ciobanu D."/>
            <person name="Clum A."/>
            <person name="Salamov A."/>
            <person name="Andreopoulos B."/>
            <person name="Cheng J.F."/>
            <person name="Woyke T."/>
            <person name="Pelin A."/>
            <person name="Henrissat B."/>
            <person name="Reynolds N.K."/>
            <person name="Benny G.L."/>
            <person name="Smith M.E."/>
            <person name="James T.Y."/>
            <person name="Grigoriev I.V."/>
        </authorList>
    </citation>
    <scope>NUCLEOTIDE SEQUENCE [LARGE SCALE GENOMIC DNA]</scope>
</reference>
<evidence type="ECO:0000256" key="1">
    <source>
        <dbReference type="SAM" id="MobiDB-lite"/>
    </source>
</evidence>
<evidence type="ECO:0000313" key="3">
    <source>
        <dbReference type="Proteomes" id="UP000267251"/>
    </source>
</evidence>
<evidence type="ECO:0000313" key="2">
    <source>
        <dbReference type="EMBL" id="RKP11274.1"/>
    </source>
</evidence>
<feature type="region of interest" description="Disordered" evidence="1">
    <location>
        <begin position="242"/>
        <end position="292"/>
    </location>
</feature>
<feature type="compositionally biased region" description="Acidic residues" evidence="1">
    <location>
        <begin position="54"/>
        <end position="71"/>
    </location>
</feature>
<name>A0A4P9XY56_9FUNG</name>
<feature type="compositionally biased region" description="Basic and acidic residues" evidence="1">
    <location>
        <begin position="72"/>
        <end position="82"/>
    </location>
</feature>
<sequence>MPEGASEPSFSSSGPSGSASGMSDGFGGSGQGTGASGFFHRIITHVKKGLSGEGLDEETEHDPYQEMDTDEGGERGGSRGHLDTSSPFRPSSAHPLSPYTKSKWKGRPLAPSPLSSPANYSRALGSGDEEEEEEEEEEDIHSPLPHQSHLAGPISHREPLLSGSDSATEAGLTSFIHDIPSVPSPPRSPTRSLFSISHDHLPSTPSWNVLNNTISPTLHNISARFADLPGIRLRRSSNLGLPTISSGSSSASSSTVSPSETPSVDTADETRPRTGAVSMHRSGSMNTALKNRLDRKGGISREYWMQDENAREVRERGGRVKSSAVAARMFIFLGSDMGMTGHFDENLGRMLTMPQMPMAEVDVAETDGEVEEDQMDEIGKEGQSENYSRGYLVPQRKARVPSGPQVSFQDESEYSVRRAETDPTLLLSEYGRPRPNDAADEEE</sequence>
<feature type="compositionally biased region" description="Gly residues" evidence="1">
    <location>
        <begin position="24"/>
        <end position="35"/>
    </location>
</feature>
<feature type="region of interest" description="Disordered" evidence="1">
    <location>
        <begin position="371"/>
        <end position="443"/>
    </location>
</feature>
<feature type="compositionally biased region" description="Acidic residues" evidence="1">
    <location>
        <begin position="127"/>
        <end position="139"/>
    </location>
</feature>
<keyword evidence="3" id="KW-1185">Reference proteome</keyword>
<organism evidence="2 3">
    <name type="scientific">Piptocephalis cylindrospora</name>
    <dbReference type="NCBI Taxonomy" id="1907219"/>
    <lineage>
        <taxon>Eukaryota</taxon>
        <taxon>Fungi</taxon>
        <taxon>Fungi incertae sedis</taxon>
        <taxon>Zoopagomycota</taxon>
        <taxon>Zoopagomycotina</taxon>
        <taxon>Zoopagomycetes</taxon>
        <taxon>Zoopagales</taxon>
        <taxon>Piptocephalidaceae</taxon>
        <taxon>Piptocephalis</taxon>
    </lineage>
</organism>
<protein>
    <submittedName>
        <fullName evidence="2">Uncharacterized protein</fullName>
    </submittedName>
</protein>
<gene>
    <name evidence="2" type="ORF">BJ684DRAFT_18113</name>
</gene>
<proteinExistence type="predicted"/>
<feature type="region of interest" description="Disordered" evidence="1">
    <location>
        <begin position="48"/>
        <end position="167"/>
    </location>
</feature>
<feature type="compositionally biased region" description="Low complexity" evidence="1">
    <location>
        <begin position="108"/>
        <end position="118"/>
    </location>
</feature>
<dbReference type="Proteomes" id="UP000267251">
    <property type="component" value="Unassembled WGS sequence"/>
</dbReference>